<dbReference type="PRINTS" id="PR00942">
    <property type="entry name" value="CUATPASEI"/>
</dbReference>
<dbReference type="InterPro" id="IPR036163">
    <property type="entry name" value="HMA_dom_sf"/>
</dbReference>
<dbReference type="GO" id="GO:0005886">
    <property type="term" value="C:plasma membrane"/>
    <property type="evidence" value="ECO:0007669"/>
    <property type="project" value="UniProtKB-SubCell"/>
</dbReference>
<evidence type="ECO:0000256" key="14">
    <source>
        <dbReference type="ARBA" id="ARBA00022842"/>
    </source>
</evidence>
<evidence type="ECO:0000313" key="25">
    <source>
        <dbReference type="EMBL" id="ADE31687.1"/>
    </source>
</evidence>
<feature type="transmembrane region" description="Helical" evidence="23">
    <location>
        <begin position="233"/>
        <end position="255"/>
    </location>
</feature>
<evidence type="ECO:0000256" key="19">
    <source>
        <dbReference type="ARBA" id="ARBA00023136"/>
    </source>
</evidence>
<dbReference type="CDD" id="cd02094">
    <property type="entry name" value="P-type_ATPase_Cu-like"/>
    <property type="match status" value="1"/>
</dbReference>
<keyword evidence="17" id="KW-0186">Copper</keyword>
<dbReference type="PANTHER" id="PTHR43520">
    <property type="entry name" value="ATP7, ISOFORM B"/>
    <property type="match status" value="1"/>
</dbReference>
<dbReference type="PROSITE" id="PS50846">
    <property type="entry name" value="HMA_2"/>
    <property type="match status" value="2"/>
</dbReference>
<dbReference type="HOGENOM" id="CLU_001771_0_3_9"/>
<evidence type="ECO:0000256" key="6">
    <source>
        <dbReference type="ARBA" id="ARBA00022475"/>
    </source>
</evidence>
<dbReference type="InterPro" id="IPR023299">
    <property type="entry name" value="ATPase_P-typ_cyto_dom_N"/>
</dbReference>
<evidence type="ECO:0000256" key="17">
    <source>
        <dbReference type="ARBA" id="ARBA00023008"/>
    </source>
</evidence>
<evidence type="ECO:0000256" key="23">
    <source>
        <dbReference type="RuleBase" id="RU362081"/>
    </source>
</evidence>
<dbReference type="GO" id="GO:0005507">
    <property type="term" value="F:copper ion binding"/>
    <property type="evidence" value="ECO:0007669"/>
    <property type="project" value="InterPro"/>
</dbReference>
<evidence type="ECO:0000259" key="24">
    <source>
        <dbReference type="PROSITE" id="PS50846"/>
    </source>
</evidence>
<dbReference type="InterPro" id="IPR027256">
    <property type="entry name" value="P-typ_ATPase_IB"/>
</dbReference>
<comment type="subcellular location">
    <subcellularLocation>
        <location evidence="1">Cell membrane</location>
        <topology evidence="1">Multi-pass membrane protein</topology>
    </subcellularLocation>
</comment>
<keyword evidence="5" id="KW-0813">Transport</keyword>
<dbReference type="SFLD" id="SFLDG00002">
    <property type="entry name" value="C1.7:_P-type_atpase_like"/>
    <property type="match status" value="1"/>
</dbReference>
<dbReference type="PRINTS" id="PR00943">
    <property type="entry name" value="CUATPASE"/>
</dbReference>
<keyword evidence="11 23" id="KW-0547">Nucleotide-binding</keyword>
<dbReference type="PANTHER" id="PTHR43520:SF8">
    <property type="entry name" value="P-TYPE CU(+) TRANSPORTER"/>
    <property type="match status" value="1"/>
</dbReference>
<dbReference type="PATRIC" id="fig|423211.3.peg.1211"/>
<dbReference type="Gene3D" id="3.30.70.100">
    <property type="match status" value="2"/>
</dbReference>
<dbReference type="GO" id="GO:0055070">
    <property type="term" value="P:copper ion homeostasis"/>
    <property type="evidence" value="ECO:0007669"/>
    <property type="project" value="TreeGrafter"/>
</dbReference>
<dbReference type="EC" id="7.2.2.8" evidence="3"/>
<evidence type="ECO:0000256" key="11">
    <source>
        <dbReference type="ARBA" id="ARBA00022741"/>
    </source>
</evidence>
<comment type="similarity">
    <text evidence="2 23">Belongs to the cation transport ATPase (P-type) (TC 3.A.3) family. Type IB subfamily.</text>
</comment>
<dbReference type="SFLD" id="SFLDS00003">
    <property type="entry name" value="Haloacid_Dehalogenase"/>
    <property type="match status" value="1"/>
</dbReference>
<keyword evidence="12" id="KW-0187">Copper transport</keyword>
<dbReference type="Gene3D" id="3.40.1110.10">
    <property type="entry name" value="Calcium-transporting ATPase, cytoplasmic domain N"/>
    <property type="match status" value="1"/>
</dbReference>
<keyword evidence="14" id="KW-0460">Magnesium</keyword>
<dbReference type="Gene3D" id="2.70.150.10">
    <property type="entry name" value="Calcium-transporting ATPase, cytoplasmic transduction domain A"/>
    <property type="match status" value="1"/>
</dbReference>
<keyword evidence="18" id="KW-0406">Ion transport</keyword>
<feature type="transmembrane region" description="Helical" evidence="23">
    <location>
        <begin position="267"/>
        <end position="285"/>
    </location>
</feature>
<dbReference type="InterPro" id="IPR006121">
    <property type="entry name" value="HMA_dom"/>
</dbReference>
<dbReference type="InterPro" id="IPR059000">
    <property type="entry name" value="ATPase_P-type_domA"/>
</dbReference>
<gene>
    <name evidence="25" type="ordered locus">SSGZ1_1230</name>
</gene>
<dbReference type="EMBL" id="CP000837">
    <property type="protein sequence ID" value="ADE31687.1"/>
    <property type="molecule type" value="Genomic_DNA"/>
</dbReference>
<dbReference type="InterPro" id="IPR017969">
    <property type="entry name" value="Heavy-metal-associated_CS"/>
</dbReference>
<feature type="transmembrane region" description="Helical" evidence="23">
    <location>
        <begin position="790"/>
        <end position="809"/>
    </location>
</feature>
<dbReference type="SUPFAM" id="SSF56784">
    <property type="entry name" value="HAD-like"/>
    <property type="match status" value="1"/>
</dbReference>
<feature type="transmembrane region" description="Helical" evidence="23">
    <location>
        <begin position="446"/>
        <end position="469"/>
    </location>
</feature>
<dbReference type="RefSeq" id="WP_014636049.1">
    <property type="nucleotide sequence ID" value="NC_017617.1"/>
</dbReference>
<evidence type="ECO:0000256" key="7">
    <source>
        <dbReference type="ARBA" id="ARBA00022553"/>
    </source>
</evidence>
<dbReference type="SFLD" id="SFLDF00027">
    <property type="entry name" value="p-type_atpase"/>
    <property type="match status" value="1"/>
</dbReference>
<dbReference type="InterPro" id="IPR001757">
    <property type="entry name" value="P_typ_ATPase"/>
</dbReference>
<evidence type="ECO:0000256" key="2">
    <source>
        <dbReference type="ARBA" id="ARBA00006024"/>
    </source>
</evidence>
<keyword evidence="9 23" id="KW-0479">Metal-binding</keyword>
<dbReference type="SUPFAM" id="SSF55008">
    <property type="entry name" value="HMA, heavy metal-associated domain"/>
    <property type="match status" value="2"/>
</dbReference>
<evidence type="ECO:0000256" key="5">
    <source>
        <dbReference type="ARBA" id="ARBA00022448"/>
    </source>
</evidence>
<dbReference type="Proteomes" id="UP000002359">
    <property type="component" value="Chromosome"/>
</dbReference>
<dbReference type="Gene3D" id="3.40.50.1000">
    <property type="entry name" value="HAD superfamily/HAD-like"/>
    <property type="match status" value="1"/>
</dbReference>
<dbReference type="InterPro" id="IPR006122">
    <property type="entry name" value="HMA_Cu_ion-bd"/>
</dbReference>
<evidence type="ECO:0000256" key="22">
    <source>
        <dbReference type="ARBA" id="ARBA00049289"/>
    </source>
</evidence>
<accession>D5AIM2</accession>
<dbReference type="NCBIfam" id="TIGR01525">
    <property type="entry name" value="ATPase-IB_hvy"/>
    <property type="match status" value="1"/>
</dbReference>
<dbReference type="PROSITE" id="PS00154">
    <property type="entry name" value="ATPASE_E1_E2"/>
    <property type="match status" value="1"/>
</dbReference>
<organism evidence="25 26">
    <name type="scientific">Streptococcus suis (strain GZ1)</name>
    <dbReference type="NCBI Taxonomy" id="423211"/>
    <lineage>
        <taxon>Bacteria</taxon>
        <taxon>Bacillati</taxon>
        <taxon>Bacillota</taxon>
        <taxon>Bacilli</taxon>
        <taxon>Lactobacillales</taxon>
        <taxon>Streptococcaceae</taxon>
        <taxon>Streptococcus</taxon>
    </lineage>
</organism>
<feature type="domain" description="HMA" evidence="24">
    <location>
        <begin position="2"/>
        <end position="68"/>
    </location>
</feature>
<dbReference type="Pfam" id="PF00403">
    <property type="entry name" value="HMA"/>
    <property type="match status" value="2"/>
</dbReference>
<dbReference type="InterPro" id="IPR018303">
    <property type="entry name" value="ATPase_P-typ_P_site"/>
</dbReference>
<evidence type="ECO:0000256" key="8">
    <source>
        <dbReference type="ARBA" id="ARBA00022692"/>
    </source>
</evidence>
<dbReference type="AlphaFoldDB" id="D5AIM2"/>
<dbReference type="PROSITE" id="PS01047">
    <property type="entry name" value="HMA_1"/>
    <property type="match status" value="2"/>
</dbReference>
<evidence type="ECO:0000256" key="18">
    <source>
        <dbReference type="ARBA" id="ARBA00023065"/>
    </source>
</evidence>
<evidence type="ECO:0000256" key="16">
    <source>
        <dbReference type="ARBA" id="ARBA00022989"/>
    </source>
</evidence>
<evidence type="ECO:0000256" key="13">
    <source>
        <dbReference type="ARBA" id="ARBA00022840"/>
    </source>
</evidence>
<dbReference type="NCBIfam" id="TIGR01511">
    <property type="entry name" value="ATPase-IB1_Cu"/>
    <property type="match status" value="1"/>
</dbReference>
<feature type="transmembrane region" description="Helical" evidence="23">
    <location>
        <begin position="419"/>
        <end position="440"/>
    </location>
</feature>
<dbReference type="NCBIfam" id="TIGR01494">
    <property type="entry name" value="ATPase_P-type"/>
    <property type="match status" value="1"/>
</dbReference>
<dbReference type="SUPFAM" id="SSF81653">
    <property type="entry name" value="Calcium ATPase, transduction domain A"/>
    <property type="match status" value="1"/>
</dbReference>
<evidence type="ECO:0000313" key="26">
    <source>
        <dbReference type="Proteomes" id="UP000002359"/>
    </source>
</evidence>
<dbReference type="GO" id="GO:0016887">
    <property type="term" value="F:ATP hydrolysis activity"/>
    <property type="evidence" value="ECO:0007669"/>
    <property type="project" value="InterPro"/>
</dbReference>
<dbReference type="FunFam" id="2.70.150.10:FF:000002">
    <property type="entry name" value="Copper-transporting ATPase 1, putative"/>
    <property type="match status" value="1"/>
</dbReference>
<evidence type="ECO:0000256" key="15">
    <source>
        <dbReference type="ARBA" id="ARBA00022967"/>
    </source>
</evidence>
<dbReference type="GO" id="GO:0043682">
    <property type="term" value="F:P-type divalent copper transporter activity"/>
    <property type="evidence" value="ECO:0007669"/>
    <property type="project" value="TreeGrafter"/>
</dbReference>
<dbReference type="Pfam" id="PF00702">
    <property type="entry name" value="Hydrolase"/>
    <property type="match status" value="1"/>
</dbReference>
<dbReference type="Pfam" id="PF00122">
    <property type="entry name" value="E1-E2_ATPase"/>
    <property type="match status" value="1"/>
</dbReference>
<keyword evidence="7" id="KW-0597">Phosphoprotein</keyword>
<evidence type="ECO:0000256" key="20">
    <source>
        <dbReference type="ARBA" id="ARBA00029719"/>
    </source>
</evidence>
<keyword evidence="6 23" id="KW-1003">Cell membrane</keyword>
<evidence type="ECO:0000256" key="4">
    <source>
        <dbReference type="ARBA" id="ARBA00015102"/>
    </source>
</evidence>
<feature type="transmembrane region" description="Helical" evidence="23">
    <location>
        <begin position="194"/>
        <end position="212"/>
    </location>
</feature>
<dbReference type="InterPro" id="IPR044492">
    <property type="entry name" value="P_typ_ATPase_HD_dom"/>
</dbReference>
<dbReference type="CDD" id="cd00371">
    <property type="entry name" value="HMA"/>
    <property type="match status" value="2"/>
</dbReference>
<evidence type="ECO:0000256" key="1">
    <source>
        <dbReference type="ARBA" id="ARBA00004651"/>
    </source>
</evidence>
<dbReference type="PRINTS" id="PR00119">
    <property type="entry name" value="CATATPASE"/>
</dbReference>
<sequence length="829" mass="89293">MKQASYPIQGMTCASCALTVEKAVGKLAGMEEVSVNLATEKLSVSYDEKLLGLEDIRQAVEKAGYQLVDNLVTESYDISGMTCASCALTVEKALGKLEGVEEVSVNLATEKATIRYSRHRQNPASLERAVEQAGYQLIRPEKVEGAADKGPSTEEKLRHRFVWSAAFTFPLLYIAMGPMLPWGGLPLPALLHQPLVYAISQVILLIPILYIGRSFFQKGFKTLLQGHPNMDSLIAVGTGAALVQGLLMIVFLQMGKEVAMHGHHPELYFESAAVILTLITLGKYFEARAKGQTSEAIKKLMDLAPKAAHVLRNGQEMQVPIEEVVVGDQVIVRPGQQIPVDGQVLEGQTRVDESMLTGESLPVKKALRNNVFGGTLNQQGAITMQATKVGRDTTLAQIIRLVEEAQGSKAPIAKLADQVSAIFVPVVMGLALLSGLAWYFLGQESWIFSLSIIIAVLVIACPCALGLATPTAIMVGTGKGAENGLLFKSGQAIETLQGVNTIVFDKTGTITEGKPQVTDIHLLSTKNREQVLQLAASSEQFSEHPLAQALLQAAQTEKIELLPATDFQALSGRGLSVIIAEQTIYLGNERLMREQGIDVSKGRAVAEAFAQQAKTPVFLASQQEVLAVIAIADKIKETSRQAVQALQTIGLEVVMLTGDNEKTAKAIAKEVGIEQVISQVLPDDKANQVKFLQEQGKTVAMVGDGINDAPALAQAHVGLAIGSGTDIAIESADIVLMHSDILDVVKAVKLSQATMRTIKQNLFWAFAYNVIGIPIAMGLLHAFGGPLLNPMFAGAAMALSSVSVVLNALRLKTYKLYQKYQSKNWYFFT</sequence>
<dbReference type="FunFam" id="3.40.50.1000:FF:000144">
    <property type="entry name" value="copper-transporting ATPase 1 isoform X2"/>
    <property type="match status" value="1"/>
</dbReference>
<dbReference type="InterPro" id="IPR036412">
    <property type="entry name" value="HAD-like_sf"/>
</dbReference>
<keyword evidence="8 23" id="KW-0812">Transmembrane</keyword>
<feature type="transmembrane region" description="Helical" evidence="23">
    <location>
        <begin position="762"/>
        <end position="784"/>
    </location>
</feature>
<dbReference type="GO" id="GO:0140581">
    <property type="term" value="F:P-type monovalent copper transporter activity"/>
    <property type="evidence" value="ECO:0007669"/>
    <property type="project" value="UniProtKB-EC"/>
</dbReference>
<protein>
    <recommendedName>
        <fullName evidence="4">Copper-exporting P-type ATPase</fullName>
        <ecNumber evidence="3">7.2.2.8</ecNumber>
    </recommendedName>
    <alternativeName>
        <fullName evidence="20">Copper-exporting P-type ATPase A</fullName>
    </alternativeName>
    <alternativeName>
        <fullName evidence="21">Cu(+)-exporting ATPase</fullName>
    </alternativeName>
</protein>
<keyword evidence="16 23" id="KW-1133">Transmembrane helix</keyword>
<proteinExistence type="inferred from homology"/>
<comment type="catalytic activity">
    <reaction evidence="22">
        <text>Cu(+)(in) + ATP + H2O = Cu(+)(out) + ADP + phosphate + H(+)</text>
        <dbReference type="Rhea" id="RHEA:25792"/>
        <dbReference type="ChEBI" id="CHEBI:15377"/>
        <dbReference type="ChEBI" id="CHEBI:15378"/>
        <dbReference type="ChEBI" id="CHEBI:30616"/>
        <dbReference type="ChEBI" id="CHEBI:43474"/>
        <dbReference type="ChEBI" id="CHEBI:49552"/>
        <dbReference type="ChEBI" id="CHEBI:456216"/>
        <dbReference type="EC" id="7.2.2.8"/>
    </reaction>
</comment>
<dbReference type="InterPro" id="IPR023298">
    <property type="entry name" value="ATPase_P-typ_TM_dom_sf"/>
</dbReference>
<dbReference type="InterPro" id="IPR023214">
    <property type="entry name" value="HAD_sf"/>
</dbReference>
<keyword evidence="15" id="KW-1278">Translocase</keyword>
<feature type="transmembrane region" description="Helical" evidence="23">
    <location>
        <begin position="161"/>
        <end position="182"/>
    </location>
</feature>
<reference evidence="25 26" key="1">
    <citation type="journal article" date="2009" name="J. Infect. Dis.">
        <title>Clinical, experimental, and genomic differences between intermediately pathogenic, highly pathogenic, and epidemic Streptococcus suis.</title>
        <authorList>
            <person name="Ye C."/>
            <person name="Zheng H."/>
            <person name="Zhang J."/>
            <person name="Jing H."/>
            <person name="Wang L."/>
            <person name="Xiong Y."/>
            <person name="Wang W."/>
            <person name="Zhou Z."/>
            <person name="Sun Q."/>
            <person name="Luo X."/>
            <person name="Du H."/>
            <person name="Gottschalk M."/>
            <person name="Xu J."/>
        </authorList>
    </citation>
    <scope>NUCLEOTIDE SEQUENCE [LARGE SCALE GENOMIC DNA]</scope>
    <source>
        <strain evidence="25 26">GZ1</strain>
    </source>
</reference>
<keyword evidence="13 23" id="KW-0067">ATP-binding</keyword>
<dbReference type="FunFam" id="3.30.70.100:FF:000005">
    <property type="entry name" value="Copper-exporting P-type ATPase A"/>
    <property type="match status" value="2"/>
</dbReference>
<evidence type="ECO:0000256" key="3">
    <source>
        <dbReference type="ARBA" id="ARBA00012517"/>
    </source>
</evidence>
<keyword evidence="10" id="KW-0677">Repeat</keyword>
<dbReference type="InterPro" id="IPR008250">
    <property type="entry name" value="ATPase_P-typ_transduc_dom_A_sf"/>
</dbReference>
<evidence type="ECO:0000256" key="12">
    <source>
        <dbReference type="ARBA" id="ARBA00022796"/>
    </source>
</evidence>
<evidence type="ECO:0000256" key="21">
    <source>
        <dbReference type="ARBA" id="ARBA00033239"/>
    </source>
</evidence>
<dbReference type="GO" id="GO:0005524">
    <property type="term" value="F:ATP binding"/>
    <property type="evidence" value="ECO:0007669"/>
    <property type="project" value="UniProtKB-UniRule"/>
</dbReference>
<feature type="domain" description="HMA" evidence="24">
    <location>
        <begin position="72"/>
        <end position="138"/>
    </location>
</feature>
<dbReference type="KEGG" id="ssw:SSGZ1_1230"/>
<keyword evidence="19 23" id="KW-0472">Membrane</keyword>
<evidence type="ECO:0000256" key="9">
    <source>
        <dbReference type="ARBA" id="ARBA00022723"/>
    </source>
</evidence>
<evidence type="ECO:0000256" key="10">
    <source>
        <dbReference type="ARBA" id="ARBA00022737"/>
    </source>
</evidence>
<name>D5AIM2_STRGZ</name>
<dbReference type="NCBIfam" id="TIGR00003">
    <property type="entry name" value="copper ion binding protein"/>
    <property type="match status" value="2"/>
</dbReference>
<dbReference type="SUPFAM" id="SSF81665">
    <property type="entry name" value="Calcium ATPase, transmembrane domain M"/>
    <property type="match status" value="1"/>
</dbReference>